<proteinExistence type="predicted"/>
<organism evidence="2 3">
    <name type="scientific">Periconia digitata</name>
    <dbReference type="NCBI Taxonomy" id="1303443"/>
    <lineage>
        <taxon>Eukaryota</taxon>
        <taxon>Fungi</taxon>
        <taxon>Dikarya</taxon>
        <taxon>Ascomycota</taxon>
        <taxon>Pezizomycotina</taxon>
        <taxon>Dothideomycetes</taxon>
        <taxon>Pleosporomycetidae</taxon>
        <taxon>Pleosporales</taxon>
        <taxon>Massarineae</taxon>
        <taxon>Periconiaceae</taxon>
        <taxon>Periconia</taxon>
    </lineage>
</organism>
<dbReference type="Proteomes" id="UP001152607">
    <property type="component" value="Unassembled WGS sequence"/>
</dbReference>
<feature type="region of interest" description="Disordered" evidence="1">
    <location>
        <begin position="249"/>
        <end position="277"/>
    </location>
</feature>
<accession>A0A9W4UN29</accession>
<evidence type="ECO:0000313" key="3">
    <source>
        <dbReference type="Proteomes" id="UP001152607"/>
    </source>
</evidence>
<dbReference type="EMBL" id="CAOQHR010000008">
    <property type="protein sequence ID" value="CAI6339000.1"/>
    <property type="molecule type" value="Genomic_DNA"/>
</dbReference>
<comment type="caution">
    <text evidence="2">The sequence shown here is derived from an EMBL/GenBank/DDBJ whole genome shotgun (WGS) entry which is preliminary data.</text>
</comment>
<reference evidence="2" key="1">
    <citation type="submission" date="2023-01" db="EMBL/GenBank/DDBJ databases">
        <authorList>
            <person name="Van Ghelder C."/>
            <person name="Rancurel C."/>
        </authorList>
    </citation>
    <scope>NUCLEOTIDE SEQUENCE</scope>
    <source>
        <strain evidence="2">CNCM I-4278</strain>
    </source>
</reference>
<feature type="region of interest" description="Disordered" evidence="1">
    <location>
        <begin position="212"/>
        <end position="232"/>
    </location>
</feature>
<feature type="compositionally biased region" description="Basic and acidic residues" evidence="1">
    <location>
        <begin position="268"/>
        <end position="277"/>
    </location>
</feature>
<keyword evidence="3" id="KW-1185">Reference proteome</keyword>
<name>A0A9W4UN29_9PLEO</name>
<dbReference type="AlphaFoldDB" id="A0A9W4UN29"/>
<evidence type="ECO:0000256" key="1">
    <source>
        <dbReference type="SAM" id="MobiDB-lite"/>
    </source>
</evidence>
<sequence>MQTLTKLDVSPRGIKNPQFSRSVVDARTSPCVRYVPFTFPVPPEASHPHNLTHDSPSTHPTRTKAPESHSEDAPSTYPNGAIPSANLGPQSIMPLPRTSGTLASGFRPRLRDWHSHNHSEPDAVRLPSESSVGQGIDIWHWIQAAIKGREPPLLFTHYSKTLHTKQVPFFFLSSTFNHQTTAHSFPSLSDYFSYIQSNTFDTLHLQPHTNQSIIPSTCSSPPSSLPSSPWPPSPWLLPSKRRLARTTACASRATASPLLRSSTARWRTRNEGVDETA</sequence>
<evidence type="ECO:0000313" key="2">
    <source>
        <dbReference type="EMBL" id="CAI6339000.1"/>
    </source>
</evidence>
<protein>
    <submittedName>
        <fullName evidence="2">Uncharacterized protein</fullName>
    </submittedName>
</protein>
<gene>
    <name evidence="2" type="ORF">PDIGIT_LOCUS12137</name>
</gene>
<feature type="region of interest" description="Disordered" evidence="1">
    <location>
        <begin position="42"/>
        <end position="94"/>
    </location>
</feature>